<sequence>MRPDLPAAPVAAWGIRAVVADAAVADSAMARRVRERLPHVPFTVADPPGESASGRRPPTNLADPATAADSAPGAPGTAVEDVGPGRVLRLSAHRGRFLRPCPGAKSYRCCGYRIVHIGEGCPMDCTYCILKAYLRTDDLRVFANTPDMFSELGDIFGRDRSRRFRVGTGEFADSLALESLTGHTHEILDFLREFDNVVLELKTKTDDTSWMAAEPRPDRVLAAFSVNAPAIVAAQERGAPPLSARLAAARKAARAGFGVCLHFDPIVPHPGWEAGYAATVDMIASFLRPKDIVYISLGSLRFLPDLPAGLAAAGILPDYYLNEFVTDLDGKRRLARPLRVRQLSHVAGLLRKCGLAGKLYLCMESDEVWKAVFGTTPDGFGGLARRLMEQAFAQRRGEP</sequence>
<dbReference type="PANTHER" id="PTHR37822">
    <property type="entry name" value="SPORE PHOTOPRODUCT LYASE-RELATED"/>
    <property type="match status" value="1"/>
</dbReference>
<name>A0A7K3NJM9_9BACT</name>
<dbReference type="Pfam" id="PF20903">
    <property type="entry name" value="SPL"/>
    <property type="match status" value="1"/>
</dbReference>
<dbReference type="PANTHER" id="PTHR37822:SF2">
    <property type="entry name" value="SPORE PHOTOPRODUCT LYASE"/>
    <property type="match status" value="1"/>
</dbReference>
<dbReference type="GO" id="GO:0051539">
    <property type="term" value="F:4 iron, 4 sulfur cluster binding"/>
    <property type="evidence" value="ECO:0007669"/>
    <property type="project" value="TreeGrafter"/>
</dbReference>
<accession>A0A7K3NJM9</accession>
<proteinExistence type="predicted"/>
<dbReference type="EMBL" id="JAAGRQ010000019">
    <property type="protein sequence ID" value="NDY56411.1"/>
    <property type="molecule type" value="Genomic_DNA"/>
</dbReference>
<dbReference type="Proteomes" id="UP000469724">
    <property type="component" value="Unassembled WGS sequence"/>
</dbReference>
<dbReference type="GO" id="GO:1904047">
    <property type="term" value="F:S-adenosyl-L-methionine binding"/>
    <property type="evidence" value="ECO:0007669"/>
    <property type="project" value="TreeGrafter"/>
</dbReference>
<evidence type="ECO:0000313" key="3">
    <source>
        <dbReference type="Proteomes" id="UP000469724"/>
    </source>
</evidence>
<dbReference type="InterPro" id="IPR058240">
    <property type="entry name" value="rSAM_sf"/>
</dbReference>
<dbReference type="InterPro" id="IPR007197">
    <property type="entry name" value="rSAM"/>
</dbReference>
<dbReference type="SFLD" id="SFLDS00029">
    <property type="entry name" value="Radical_SAM"/>
    <property type="match status" value="1"/>
</dbReference>
<dbReference type="GO" id="GO:0042601">
    <property type="term" value="C:endospore-forming forespore"/>
    <property type="evidence" value="ECO:0007669"/>
    <property type="project" value="TreeGrafter"/>
</dbReference>
<gene>
    <name evidence="2" type="ORF">G3N56_06600</name>
</gene>
<organism evidence="2 3">
    <name type="scientific">Desulfolutivibrio sulfodismutans</name>
    <dbReference type="NCBI Taxonomy" id="63561"/>
    <lineage>
        <taxon>Bacteria</taxon>
        <taxon>Pseudomonadati</taxon>
        <taxon>Thermodesulfobacteriota</taxon>
        <taxon>Desulfovibrionia</taxon>
        <taxon>Desulfovibrionales</taxon>
        <taxon>Desulfovibrionaceae</taxon>
        <taxon>Desulfolutivibrio</taxon>
    </lineage>
</organism>
<dbReference type="SUPFAM" id="SSF102114">
    <property type="entry name" value="Radical SAM enzymes"/>
    <property type="match status" value="1"/>
</dbReference>
<comment type="caution">
    <text evidence="2">The sequence shown here is derived from an EMBL/GenBank/DDBJ whole genome shotgun (WGS) entry which is preliminary data.</text>
</comment>
<dbReference type="RefSeq" id="WP_163301465.1">
    <property type="nucleotide sequence ID" value="NZ_JAAGRQ010000019.1"/>
</dbReference>
<dbReference type="Gene3D" id="3.40.50.12110">
    <property type="match status" value="1"/>
</dbReference>
<evidence type="ECO:0000313" key="2">
    <source>
        <dbReference type="EMBL" id="NDY56411.1"/>
    </source>
</evidence>
<feature type="region of interest" description="Disordered" evidence="1">
    <location>
        <begin position="41"/>
        <end position="82"/>
    </location>
</feature>
<dbReference type="GO" id="GO:0003913">
    <property type="term" value="F:DNA photolyase activity"/>
    <property type="evidence" value="ECO:0007669"/>
    <property type="project" value="TreeGrafter"/>
</dbReference>
<protein>
    <submittedName>
        <fullName evidence="2">Radical SAM protein</fullName>
    </submittedName>
</protein>
<keyword evidence="3" id="KW-1185">Reference proteome</keyword>
<dbReference type="InterPro" id="IPR049539">
    <property type="entry name" value="SPL"/>
</dbReference>
<reference evidence="2 3" key="1">
    <citation type="submission" date="2020-02" db="EMBL/GenBank/DDBJ databases">
        <title>Comparative genomics of sulfur disproportionating microorganisms.</title>
        <authorList>
            <person name="Ward L.M."/>
            <person name="Bertran E."/>
            <person name="Johnston D.T."/>
        </authorList>
    </citation>
    <scope>NUCLEOTIDE SEQUENCE [LARGE SCALE GENOMIC DNA]</scope>
    <source>
        <strain evidence="2 3">DSM 3696</strain>
    </source>
</reference>
<dbReference type="Gene3D" id="3.80.30.30">
    <property type="match status" value="1"/>
</dbReference>
<evidence type="ECO:0000256" key="1">
    <source>
        <dbReference type="SAM" id="MobiDB-lite"/>
    </source>
</evidence>
<dbReference type="AlphaFoldDB" id="A0A7K3NJM9"/>